<dbReference type="NCBIfam" id="TIGR01714">
    <property type="entry name" value="phage_rep_org_N"/>
    <property type="match status" value="1"/>
</dbReference>
<dbReference type="OrthoDB" id="3199595at2"/>
<evidence type="ECO:0000313" key="4">
    <source>
        <dbReference type="Proteomes" id="UP000077926"/>
    </source>
</evidence>
<dbReference type="EMBL" id="CP017080">
    <property type="protein sequence ID" value="AOH54458.1"/>
    <property type="molecule type" value="Genomic_DNA"/>
</dbReference>
<dbReference type="InterPro" id="IPR010056">
    <property type="entry name" value="Phage_rep_org__N"/>
</dbReference>
<dbReference type="InterPro" id="IPR053162">
    <property type="entry name" value="DnaD"/>
</dbReference>
<dbReference type="AlphaFoldDB" id="A0A1B3XML6"/>
<evidence type="ECO:0000256" key="1">
    <source>
        <dbReference type="SAM" id="MobiDB-lite"/>
    </source>
</evidence>
<name>A0A1B3XML6_9BACI</name>
<reference evidence="3 4" key="1">
    <citation type="submission" date="2016-08" db="EMBL/GenBank/DDBJ databases">
        <title>Complete genome sequence of Bacillus muralis G25-68, a strain with toxicity to nematodes.</title>
        <authorList>
            <person name="Zheng Z."/>
        </authorList>
    </citation>
    <scope>NUCLEOTIDE SEQUENCE [LARGE SCALE GENOMIC DNA]</scope>
    <source>
        <strain evidence="3 4">G25-68</strain>
    </source>
</reference>
<dbReference type="PANTHER" id="PTHR37293:SF7">
    <property type="entry name" value="HYPOTHETICAL PHAGE PROTEIN"/>
    <property type="match status" value="1"/>
</dbReference>
<evidence type="ECO:0000259" key="2">
    <source>
        <dbReference type="Pfam" id="PF09681"/>
    </source>
</evidence>
<dbReference type="RefSeq" id="WP_064465835.1">
    <property type="nucleotide sequence ID" value="NZ_CP017080.1"/>
</dbReference>
<sequence length="271" mass="31689">MDVKWIRLSTHMFEDEKIKLIESLPEADTILIIWVKLLSQAGKTNASGFIYLNENIPFTDEMIATIFNRPLATVRLALNTLKQFGMIEILDNNFISICNWEKHQNVAGLEKIREQTRQRVAKHREAKSISSCNVTVTESNALELELELDIELDKEKDKKNNPYSNEFEQFWNIYPRKVDKKKALKSFKTASKIHSLETILSGTQKYAKQVQKTDKQYIKHPTTFLNNDSFIDGFEERSEQFGQDTRSFKQAPRTNGRQYDIEPPEFNYEQR</sequence>
<evidence type="ECO:0000313" key="3">
    <source>
        <dbReference type="EMBL" id="AOH54458.1"/>
    </source>
</evidence>
<dbReference type="PANTHER" id="PTHR37293">
    <property type="entry name" value="PHAGE REPLICATION PROTEIN-RELATED"/>
    <property type="match status" value="1"/>
</dbReference>
<dbReference type="STRING" id="264697.ABE28_008845"/>
<protein>
    <recommendedName>
        <fullName evidence="2">Phage replisome organiser N-terminal domain-containing protein</fullName>
    </recommendedName>
</protein>
<feature type="domain" description="Phage replisome organiser N-terminal" evidence="2">
    <location>
        <begin position="5"/>
        <end position="125"/>
    </location>
</feature>
<keyword evidence="4" id="KW-1185">Reference proteome</keyword>
<dbReference type="KEGG" id="bmur:ABE28_008845"/>
<proteinExistence type="predicted"/>
<dbReference type="Pfam" id="PF09681">
    <property type="entry name" value="Phage_rep_org_N"/>
    <property type="match status" value="1"/>
</dbReference>
<dbReference type="Proteomes" id="UP000077926">
    <property type="component" value="Chromosome"/>
</dbReference>
<organism evidence="3 4">
    <name type="scientific">Peribacillus muralis</name>
    <dbReference type="NCBI Taxonomy" id="264697"/>
    <lineage>
        <taxon>Bacteria</taxon>
        <taxon>Bacillati</taxon>
        <taxon>Bacillota</taxon>
        <taxon>Bacilli</taxon>
        <taxon>Bacillales</taxon>
        <taxon>Bacillaceae</taxon>
        <taxon>Peribacillus</taxon>
    </lineage>
</organism>
<gene>
    <name evidence="3" type="ORF">ABE28_008845</name>
</gene>
<feature type="region of interest" description="Disordered" evidence="1">
    <location>
        <begin position="236"/>
        <end position="271"/>
    </location>
</feature>
<accession>A0A1B3XML6</accession>